<dbReference type="VEuPathDB" id="FungiDB:RhiirA1_438846"/>
<evidence type="ECO:0000313" key="3">
    <source>
        <dbReference type="Proteomes" id="UP000234323"/>
    </source>
</evidence>
<keyword evidence="3" id="KW-1185">Reference proteome</keyword>
<accession>A0A2I1H901</accession>
<organism evidence="2 3">
    <name type="scientific">Rhizophagus irregularis</name>
    <dbReference type="NCBI Taxonomy" id="588596"/>
    <lineage>
        <taxon>Eukaryota</taxon>
        <taxon>Fungi</taxon>
        <taxon>Fungi incertae sedis</taxon>
        <taxon>Mucoromycota</taxon>
        <taxon>Glomeromycotina</taxon>
        <taxon>Glomeromycetes</taxon>
        <taxon>Glomerales</taxon>
        <taxon>Glomeraceae</taxon>
        <taxon>Rhizophagus</taxon>
    </lineage>
</organism>
<comment type="caution">
    <text evidence="2">The sequence shown here is derived from an EMBL/GenBank/DDBJ whole genome shotgun (WGS) entry which is preliminary data.</text>
</comment>
<name>A0A2I1H901_9GLOM</name>
<dbReference type="VEuPathDB" id="FungiDB:FUN_005263"/>
<reference evidence="2 3" key="1">
    <citation type="submission" date="2015-10" db="EMBL/GenBank/DDBJ databases">
        <title>Genome analyses suggest a sexual origin of heterokaryosis in a supposedly ancient asexual fungus.</title>
        <authorList>
            <person name="Ropars J."/>
            <person name="Sedzielewska K."/>
            <person name="Noel J."/>
            <person name="Charron P."/>
            <person name="Farinelli L."/>
            <person name="Marton T."/>
            <person name="Kruger M."/>
            <person name="Pelin A."/>
            <person name="Brachmann A."/>
            <person name="Corradi N."/>
        </authorList>
    </citation>
    <scope>NUCLEOTIDE SEQUENCE [LARGE SCALE GENOMIC DNA]</scope>
    <source>
        <strain evidence="2 3">A4</strain>
    </source>
</reference>
<evidence type="ECO:0000256" key="1">
    <source>
        <dbReference type="SAM" id="Coils"/>
    </source>
</evidence>
<gene>
    <name evidence="2" type="ORF">RhiirA4_474737</name>
</gene>
<dbReference type="VEuPathDB" id="FungiDB:RhiirFUN_004930"/>
<dbReference type="Proteomes" id="UP000234323">
    <property type="component" value="Unassembled WGS sequence"/>
</dbReference>
<feature type="non-terminal residue" evidence="2">
    <location>
        <position position="1"/>
    </location>
</feature>
<keyword evidence="1" id="KW-0175">Coiled coil</keyword>
<sequence length="193" mass="22582">DAIKEVNDYQNEVIFSEIKDQNIKEETNNNYIQNNTETHTQIHEFDTSPSISTSPLRDYSLQPNETILAEAILADSLHIKQDAAVWKQEYIVSATNILANLNEMEFITKNINRLSENIPEGVDNEARNLNKKMKRVLEKINDNEDIKELKGITNKVWKERYQNKKENKHMLKENIYPLSPTKKQRRHNSNAIF</sequence>
<feature type="coiled-coil region" evidence="1">
    <location>
        <begin position="126"/>
        <end position="174"/>
    </location>
</feature>
<proteinExistence type="predicted"/>
<dbReference type="EMBL" id="LLXI01001832">
    <property type="protein sequence ID" value="PKY55353.1"/>
    <property type="molecule type" value="Genomic_DNA"/>
</dbReference>
<dbReference type="AlphaFoldDB" id="A0A2I1H901"/>
<evidence type="ECO:0000313" key="2">
    <source>
        <dbReference type="EMBL" id="PKY55353.1"/>
    </source>
</evidence>
<protein>
    <submittedName>
        <fullName evidence="2">Uncharacterized protein</fullName>
    </submittedName>
</protein>